<feature type="domain" description="NADP-dependent oxidoreductase" evidence="1">
    <location>
        <begin position="236"/>
        <end position="522"/>
    </location>
</feature>
<proteinExistence type="predicted"/>
<dbReference type="InterPro" id="IPR053135">
    <property type="entry name" value="AKR2_Oxidoreductase"/>
</dbReference>
<reference evidence="2" key="1">
    <citation type="submission" date="2022-09" db="EMBL/GenBank/DDBJ databases">
        <title>Intensive care unit water sources are persistently colonized with multi-drug resistant bacteria and are the site of extensive horizontal gene transfer of antibiotic resistance genes.</title>
        <authorList>
            <person name="Diorio-Toth L."/>
        </authorList>
    </citation>
    <scope>NUCLEOTIDE SEQUENCE</scope>
    <source>
        <strain evidence="2">GD04146</strain>
    </source>
</reference>
<accession>A0AB73HSF0</accession>
<dbReference type="Gene3D" id="3.20.20.100">
    <property type="entry name" value="NADP-dependent oxidoreductase domain"/>
    <property type="match status" value="1"/>
</dbReference>
<dbReference type="CDD" id="cd19097">
    <property type="entry name" value="AKR_unchar"/>
    <property type="match status" value="1"/>
</dbReference>
<comment type="caution">
    <text evidence="2">The sequence shown here is derived from an EMBL/GenBank/DDBJ whole genome shotgun (WGS) entry which is preliminary data.</text>
</comment>
<evidence type="ECO:0000313" key="2">
    <source>
        <dbReference type="EMBL" id="MDH0140984.1"/>
    </source>
</evidence>
<dbReference type="PANTHER" id="PTHR43312">
    <property type="entry name" value="D-THREO-ALDOSE 1-DEHYDROGENASE"/>
    <property type="match status" value="1"/>
</dbReference>
<dbReference type="RefSeq" id="WP_279999385.1">
    <property type="nucleotide sequence ID" value="NZ_JAODZF010000001.1"/>
</dbReference>
<dbReference type="AlphaFoldDB" id="A0AB73HSF0"/>
<dbReference type="SUPFAM" id="SSF51430">
    <property type="entry name" value="NAD(P)-linked oxidoreductase"/>
    <property type="match status" value="1"/>
</dbReference>
<dbReference type="SUPFAM" id="SSF53448">
    <property type="entry name" value="Nucleotide-diphospho-sugar transferases"/>
    <property type="match status" value="1"/>
</dbReference>
<dbReference type="Pfam" id="PF00248">
    <property type="entry name" value="Aldo_ket_red"/>
    <property type="match status" value="1"/>
</dbReference>
<dbReference type="EMBL" id="JAODZF010000001">
    <property type="protein sequence ID" value="MDH0140984.1"/>
    <property type="molecule type" value="Genomic_DNA"/>
</dbReference>
<dbReference type="InterPro" id="IPR003329">
    <property type="entry name" value="Cytidylyl_trans"/>
</dbReference>
<dbReference type="InterPro" id="IPR023210">
    <property type="entry name" value="NADP_OxRdtase_dom"/>
</dbReference>
<evidence type="ECO:0000313" key="3">
    <source>
        <dbReference type="Proteomes" id="UP001158058"/>
    </source>
</evidence>
<dbReference type="InterPro" id="IPR029044">
    <property type="entry name" value="Nucleotide-diphossugar_trans"/>
</dbReference>
<gene>
    <name evidence="2" type="ORF">N7380_01540</name>
</gene>
<dbReference type="Gene3D" id="3.90.550.10">
    <property type="entry name" value="Spore Coat Polysaccharide Biosynthesis Protein SpsA, Chain A"/>
    <property type="match status" value="1"/>
</dbReference>
<evidence type="ECO:0000259" key="1">
    <source>
        <dbReference type="Pfam" id="PF00248"/>
    </source>
</evidence>
<organism evidence="2 3">
    <name type="scientific">Aquipseudomonas alcaligenes</name>
    <name type="common">Pseudomonas alcaligenes</name>
    <dbReference type="NCBI Taxonomy" id="43263"/>
    <lineage>
        <taxon>Bacteria</taxon>
        <taxon>Pseudomonadati</taxon>
        <taxon>Pseudomonadota</taxon>
        <taxon>Gammaproteobacteria</taxon>
        <taxon>Pseudomonadales</taxon>
        <taxon>Pseudomonadaceae</taxon>
        <taxon>Aquipseudomonas</taxon>
    </lineage>
</organism>
<dbReference type="Proteomes" id="UP001158058">
    <property type="component" value="Unassembled WGS sequence"/>
</dbReference>
<name>A0AB73HSF0_AQUAC</name>
<protein>
    <submittedName>
        <fullName evidence="2">Aldo/keto reductase</fullName>
    </submittedName>
</protein>
<dbReference type="Pfam" id="PF02348">
    <property type="entry name" value="CTP_transf_3"/>
    <property type="match status" value="1"/>
</dbReference>
<dbReference type="InterPro" id="IPR036812">
    <property type="entry name" value="NAD(P)_OxRdtase_dom_sf"/>
</dbReference>
<sequence>MRSVAVLQARTTSSRLPAKVMLPISGVPLAVLAARRAANTGRTVIVATSDDPSDDGLAALLEMHGLAFHRGSLHNTLSRVVEALSAYDDRTIVFRLTADNIFPDGRLLDEIEEAFIAGGHDYMCCNGVPSGLPYGMSAEVTYLGLLREASNKSHDAYDQEHVTPYVIRKCGAMAFDRYRSLGKGHLRCTVDCLDDYLAAQEVFAGIADPVSVSSFELLERLPKSRYQPIASDAATKLVLGTAQLGMNYGVANTAGKPGLDSSREILKMAIANGVPYLDTARAYGDSESTIGQSLQGGWQGRARVITKLSPLAACPAGASPEIIEAFVDASIYESCVNLSTAKLDVLMLHRASHLHDWDGVLWRRLQQHRACGRIGELGVSVQRPDELMSALAYPDVSHIQLPLNIFDWRWTSCVPHVLRARASRRLVVHVRSAFLQGVLLSSNPQIWAKANVDDAPRVMKWLSDAVQRYGRKSILDLCVGYLSSISWVDGVVIGVETPEQLAANIHIFCEQGLTDAQREEIEIDRPMLAEESLNPALWRK</sequence>
<dbReference type="PANTHER" id="PTHR43312:SF1">
    <property type="entry name" value="NADP-DEPENDENT OXIDOREDUCTASE DOMAIN-CONTAINING PROTEIN"/>
    <property type="match status" value="1"/>
</dbReference>